<accession>A0AAV7E2I6</accession>
<organism evidence="2 3">
    <name type="scientific">Aristolochia fimbriata</name>
    <name type="common">White veined hardy Dutchman's pipe vine</name>
    <dbReference type="NCBI Taxonomy" id="158543"/>
    <lineage>
        <taxon>Eukaryota</taxon>
        <taxon>Viridiplantae</taxon>
        <taxon>Streptophyta</taxon>
        <taxon>Embryophyta</taxon>
        <taxon>Tracheophyta</taxon>
        <taxon>Spermatophyta</taxon>
        <taxon>Magnoliopsida</taxon>
        <taxon>Magnoliidae</taxon>
        <taxon>Piperales</taxon>
        <taxon>Aristolochiaceae</taxon>
        <taxon>Aristolochia</taxon>
    </lineage>
</organism>
<dbReference type="EMBL" id="JAINDJ010000007">
    <property type="protein sequence ID" value="KAG9442091.1"/>
    <property type="molecule type" value="Genomic_DNA"/>
</dbReference>
<comment type="caution">
    <text evidence="2">The sequence shown here is derived from an EMBL/GenBank/DDBJ whole genome shotgun (WGS) entry which is preliminary data.</text>
</comment>
<evidence type="ECO:0000313" key="3">
    <source>
        <dbReference type="Proteomes" id="UP000825729"/>
    </source>
</evidence>
<dbReference type="AlphaFoldDB" id="A0AAV7E2I6"/>
<proteinExistence type="predicted"/>
<gene>
    <name evidence="2" type="ORF">H6P81_017945</name>
</gene>
<feature type="region of interest" description="Disordered" evidence="1">
    <location>
        <begin position="117"/>
        <end position="152"/>
    </location>
</feature>
<name>A0AAV7E2I6_ARIFI</name>
<sequence>MNSRGGKGKEVWDRSIFSCEEAYNAYTKGILKNKLIPESGLENRELDPLYESKNKRMKSEGQSRLLCFLWHHAVYKTPWNGSDEYSTLKDQITPKKGYQGQYMSEMLQRITQKQGMTPDEILPYNPGGEGMSVGDAQLEEDEGSEEVWSEED</sequence>
<reference evidence="2 3" key="1">
    <citation type="submission" date="2021-07" db="EMBL/GenBank/DDBJ databases">
        <title>The Aristolochia fimbriata genome: insights into angiosperm evolution, floral development and chemical biosynthesis.</title>
        <authorList>
            <person name="Jiao Y."/>
        </authorList>
    </citation>
    <scope>NUCLEOTIDE SEQUENCE [LARGE SCALE GENOMIC DNA]</scope>
    <source>
        <strain evidence="2">IBCAS-2021</strain>
        <tissue evidence="2">Leaf</tissue>
    </source>
</reference>
<protein>
    <submittedName>
        <fullName evidence="2">Uncharacterized protein</fullName>
    </submittedName>
</protein>
<keyword evidence="3" id="KW-1185">Reference proteome</keyword>
<dbReference type="Proteomes" id="UP000825729">
    <property type="component" value="Unassembled WGS sequence"/>
</dbReference>
<evidence type="ECO:0000256" key="1">
    <source>
        <dbReference type="SAM" id="MobiDB-lite"/>
    </source>
</evidence>
<evidence type="ECO:0000313" key="2">
    <source>
        <dbReference type="EMBL" id="KAG9442091.1"/>
    </source>
</evidence>
<feature type="compositionally biased region" description="Acidic residues" evidence="1">
    <location>
        <begin position="137"/>
        <end position="152"/>
    </location>
</feature>